<dbReference type="Proteomes" id="UP001060104">
    <property type="component" value="Chromosome"/>
</dbReference>
<keyword evidence="1" id="KW-0812">Transmembrane</keyword>
<evidence type="ECO:0000313" key="5">
    <source>
        <dbReference type="Proteomes" id="UP001060104"/>
    </source>
</evidence>
<organism evidence="2 4">
    <name type="scientific">Bacteroides faecis</name>
    <dbReference type="NCBI Taxonomy" id="674529"/>
    <lineage>
        <taxon>Bacteria</taxon>
        <taxon>Pseudomonadati</taxon>
        <taxon>Bacteroidota</taxon>
        <taxon>Bacteroidia</taxon>
        <taxon>Bacteroidales</taxon>
        <taxon>Bacteroidaceae</taxon>
        <taxon>Bacteroides</taxon>
    </lineage>
</organism>
<evidence type="ECO:0000313" key="4">
    <source>
        <dbReference type="Proteomes" id="UP000095606"/>
    </source>
</evidence>
<reference evidence="2 4" key="1">
    <citation type="submission" date="2015-09" db="EMBL/GenBank/DDBJ databases">
        <authorList>
            <consortium name="Pathogen Informatics"/>
        </authorList>
    </citation>
    <scope>NUCLEOTIDE SEQUENCE [LARGE SCALE GENOMIC DNA]</scope>
    <source>
        <strain evidence="2 4">2789STDY5834846</strain>
    </source>
</reference>
<keyword evidence="5" id="KW-1185">Reference proteome</keyword>
<protein>
    <recommendedName>
        <fullName evidence="6">Transmembrane protein</fullName>
    </recommendedName>
</protein>
<evidence type="ECO:0000313" key="3">
    <source>
        <dbReference type="EMBL" id="UVQ74554.1"/>
    </source>
</evidence>
<evidence type="ECO:0008006" key="6">
    <source>
        <dbReference type="Google" id="ProtNLM"/>
    </source>
</evidence>
<feature type="transmembrane region" description="Helical" evidence="1">
    <location>
        <begin position="124"/>
        <end position="143"/>
    </location>
</feature>
<feature type="transmembrane region" description="Helical" evidence="1">
    <location>
        <begin position="48"/>
        <end position="71"/>
    </location>
</feature>
<keyword evidence="1" id="KW-1133">Transmembrane helix</keyword>
<accession>A0A174NN70</accession>
<dbReference type="EMBL" id="CZAE01000012">
    <property type="protein sequence ID" value="CUP48711.1"/>
    <property type="molecule type" value="Genomic_DNA"/>
</dbReference>
<feature type="transmembrane region" description="Helical" evidence="1">
    <location>
        <begin position="17"/>
        <end position="36"/>
    </location>
</feature>
<sequence length="152" mass="17202">MENFTIEKMEIKRFNALLVRTIASALLLGVLIWETFCLDTSSKGFIGGIWYIFVFAVLLFVVAAIRAADVLERIKKDKKLMGALDSEIYSEYNFKALTAGFYAAIQMGLLVYCFGDFFNLSVRMGALIIVTVTVLISEIRRLLLYNPYKDGK</sequence>
<evidence type="ECO:0000313" key="2">
    <source>
        <dbReference type="EMBL" id="CUP48711.1"/>
    </source>
</evidence>
<reference evidence="3" key="2">
    <citation type="submission" date="2022-08" db="EMBL/GenBank/DDBJ databases">
        <title>Genome Sequencing of Bacteroides fragilis Group Isolates with Nanopore Technology.</title>
        <authorList>
            <person name="Tisza M.J."/>
            <person name="Smith D."/>
            <person name="Dekker J.P."/>
        </authorList>
    </citation>
    <scope>NUCLEOTIDE SEQUENCE</scope>
    <source>
        <strain evidence="3">BFG-527</strain>
    </source>
</reference>
<name>A0A174NN70_9BACE</name>
<dbReference type="GeneID" id="69591900"/>
<dbReference type="RefSeq" id="WP_055269871.1">
    <property type="nucleotide sequence ID" value="NZ_CAXKYA010000016.1"/>
</dbReference>
<gene>
    <name evidence="2" type="ORF">ERS852461_02684</name>
    <name evidence="3" type="ORF">NXY30_27075</name>
</gene>
<dbReference type="Proteomes" id="UP000095606">
    <property type="component" value="Unassembled WGS sequence"/>
</dbReference>
<feature type="transmembrane region" description="Helical" evidence="1">
    <location>
        <begin position="92"/>
        <end position="112"/>
    </location>
</feature>
<dbReference type="EMBL" id="CP103141">
    <property type="protein sequence ID" value="UVQ74554.1"/>
    <property type="molecule type" value="Genomic_DNA"/>
</dbReference>
<dbReference type="AlphaFoldDB" id="A0A174NN70"/>
<keyword evidence="1" id="KW-0472">Membrane</keyword>
<proteinExistence type="predicted"/>
<evidence type="ECO:0000256" key="1">
    <source>
        <dbReference type="SAM" id="Phobius"/>
    </source>
</evidence>